<reference evidence="3" key="1">
    <citation type="submission" date="2017-06" db="EMBL/GenBank/DDBJ databases">
        <authorList>
            <person name="Varghese N."/>
            <person name="Submissions S."/>
        </authorList>
    </citation>
    <scope>NUCLEOTIDE SEQUENCE [LARGE SCALE GENOMIC DNA]</scope>
    <source>
        <strain evidence="3">DSM 28041</strain>
    </source>
</reference>
<feature type="transmembrane region" description="Helical" evidence="1">
    <location>
        <begin position="55"/>
        <end position="73"/>
    </location>
</feature>
<accession>A0A238V4Y1</accession>
<keyword evidence="1" id="KW-0472">Membrane</keyword>
<proteinExistence type="predicted"/>
<dbReference type="EMBL" id="FZNS01000001">
    <property type="protein sequence ID" value="SNR29552.1"/>
    <property type="molecule type" value="Genomic_DNA"/>
</dbReference>
<dbReference type="Proteomes" id="UP000198310">
    <property type="component" value="Unassembled WGS sequence"/>
</dbReference>
<name>A0A238V4Y1_9BACT</name>
<evidence type="ECO:0000313" key="3">
    <source>
        <dbReference type="Proteomes" id="UP000198310"/>
    </source>
</evidence>
<keyword evidence="3" id="KW-1185">Reference proteome</keyword>
<feature type="transmembrane region" description="Helical" evidence="1">
    <location>
        <begin position="12"/>
        <end position="35"/>
    </location>
</feature>
<dbReference type="RefSeq" id="WP_089331340.1">
    <property type="nucleotide sequence ID" value="NZ_FZNS01000001.1"/>
</dbReference>
<keyword evidence="1" id="KW-1133">Transmembrane helix</keyword>
<protein>
    <submittedName>
        <fullName evidence="2">Uncharacterized protein</fullName>
    </submittedName>
</protein>
<evidence type="ECO:0000256" key="1">
    <source>
        <dbReference type="SAM" id="Phobius"/>
    </source>
</evidence>
<dbReference type="AlphaFoldDB" id="A0A238V4Y1"/>
<gene>
    <name evidence="2" type="ORF">SAMN06269173_101158</name>
</gene>
<organism evidence="2 3">
    <name type="scientific">Hymenobacter mucosus</name>
    <dbReference type="NCBI Taxonomy" id="1411120"/>
    <lineage>
        <taxon>Bacteria</taxon>
        <taxon>Pseudomonadati</taxon>
        <taxon>Bacteroidota</taxon>
        <taxon>Cytophagia</taxon>
        <taxon>Cytophagales</taxon>
        <taxon>Hymenobacteraceae</taxon>
        <taxon>Hymenobacter</taxon>
    </lineage>
</organism>
<keyword evidence="1" id="KW-0812">Transmembrane</keyword>
<sequence length="85" mass="9305">MQTLLLDESSALGLVNVIVGFIVMFLVTLITLAVVFLGKWMVRRGPAAPGSNRRLLLLVLAILAFIFFILSMSTKEIEWGSVLGL</sequence>
<evidence type="ECO:0000313" key="2">
    <source>
        <dbReference type="EMBL" id="SNR29552.1"/>
    </source>
</evidence>